<dbReference type="InterPro" id="IPR045269">
    <property type="entry name" value="Atg1-like"/>
</dbReference>
<dbReference type="EMBL" id="SNRW01021354">
    <property type="protein sequence ID" value="KAA6364676.1"/>
    <property type="molecule type" value="Genomic_DNA"/>
</dbReference>
<dbReference type="PROSITE" id="PS50011">
    <property type="entry name" value="PROTEIN_KINASE_DOM"/>
    <property type="match status" value="1"/>
</dbReference>
<reference evidence="2 3" key="1">
    <citation type="submission" date="2019-03" db="EMBL/GenBank/DDBJ databases">
        <title>Single cell metagenomics reveals metabolic interactions within the superorganism composed of flagellate Streblomastix strix and complex community of Bacteroidetes bacteria on its surface.</title>
        <authorList>
            <person name="Treitli S.C."/>
            <person name="Kolisko M."/>
            <person name="Husnik F."/>
            <person name="Keeling P."/>
            <person name="Hampl V."/>
        </authorList>
    </citation>
    <scope>NUCLEOTIDE SEQUENCE [LARGE SCALE GENOMIC DNA]</scope>
    <source>
        <strain evidence="2">ST1C</strain>
    </source>
</reference>
<proteinExistence type="predicted"/>
<feature type="non-terminal residue" evidence="2">
    <location>
        <position position="278"/>
    </location>
</feature>
<dbReference type="Pfam" id="PF00069">
    <property type="entry name" value="Pkinase"/>
    <property type="match status" value="1"/>
</dbReference>
<protein>
    <submittedName>
        <fullName evidence="2">Putative CAMK family protein kinase</fullName>
    </submittedName>
</protein>
<dbReference type="SUPFAM" id="SSF56112">
    <property type="entry name" value="Protein kinase-like (PK-like)"/>
    <property type="match status" value="1"/>
</dbReference>
<name>A0A5J4U1S7_9EUKA</name>
<dbReference type="GO" id="GO:0010506">
    <property type="term" value="P:regulation of autophagy"/>
    <property type="evidence" value="ECO:0007669"/>
    <property type="project" value="InterPro"/>
</dbReference>
<dbReference type="InterPro" id="IPR008271">
    <property type="entry name" value="Ser/Thr_kinase_AS"/>
</dbReference>
<dbReference type="Proteomes" id="UP000324800">
    <property type="component" value="Unassembled WGS sequence"/>
</dbReference>
<dbReference type="GO" id="GO:0004674">
    <property type="term" value="F:protein serine/threonine kinase activity"/>
    <property type="evidence" value="ECO:0007669"/>
    <property type="project" value="InterPro"/>
</dbReference>
<dbReference type="SMART" id="SM00220">
    <property type="entry name" value="S_TKc"/>
    <property type="match status" value="1"/>
</dbReference>
<dbReference type="Gene3D" id="1.10.510.10">
    <property type="entry name" value="Transferase(Phosphotransferase) domain 1"/>
    <property type="match status" value="1"/>
</dbReference>
<comment type="caution">
    <text evidence="2">The sequence shown here is derived from an EMBL/GenBank/DDBJ whole genome shotgun (WGS) entry which is preliminary data.</text>
</comment>
<dbReference type="PANTHER" id="PTHR24348">
    <property type="entry name" value="SERINE/THREONINE-PROTEIN KINASE UNC-51-RELATED"/>
    <property type="match status" value="1"/>
</dbReference>
<dbReference type="GO" id="GO:0005737">
    <property type="term" value="C:cytoplasm"/>
    <property type="evidence" value="ECO:0007669"/>
    <property type="project" value="TreeGrafter"/>
</dbReference>
<sequence length="278" mass="31999">MNEDFDMNEWDSAGILSQDRSQISPFIVRNILAKQFDKMTVILLEYSNLGTLVDLINTQKDLPIPMIRVILRQILQGLSYIHSKGIIHRDIKGGNILMHSPPGSGRVILKIADFGEMKNAQNDLQKSIYMSQRGTNAYMAPDLFLANANNVTKADSKVDMWSLGMLLYQITTHTFPYNPHNEYEIQQFMWNRVLIRPPSITDNNLWNLLKRMLEFDRKVRISAPEALSHPFFTINQAQQEITKEQLQLAQASQINQRNGNLKITQFDINPNFIIPLIE</sequence>
<keyword evidence="2" id="KW-0808">Transferase</keyword>
<dbReference type="PANTHER" id="PTHR24348:SF68">
    <property type="entry name" value="SERINE_THREONINE-PROTEIN KINASE ATG1C"/>
    <property type="match status" value="1"/>
</dbReference>
<organism evidence="2 3">
    <name type="scientific">Streblomastix strix</name>
    <dbReference type="NCBI Taxonomy" id="222440"/>
    <lineage>
        <taxon>Eukaryota</taxon>
        <taxon>Metamonada</taxon>
        <taxon>Preaxostyla</taxon>
        <taxon>Oxymonadida</taxon>
        <taxon>Streblomastigidae</taxon>
        <taxon>Streblomastix</taxon>
    </lineage>
</organism>
<accession>A0A5J4U1S7</accession>
<dbReference type="InterPro" id="IPR011009">
    <property type="entry name" value="Kinase-like_dom_sf"/>
</dbReference>
<gene>
    <name evidence="2" type="ORF">EZS28_039797</name>
</gene>
<evidence type="ECO:0000259" key="1">
    <source>
        <dbReference type="PROSITE" id="PS50011"/>
    </source>
</evidence>
<feature type="domain" description="Protein kinase" evidence="1">
    <location>
        <begin position="1"/>
        <end position="232"/>
    </location>
</feature>
<evidence type="ECO:0000313" key="2">
    <source>
        <dbReference type="EMBL" id="KAA6364676.1"/>
    </source>
</evidence>
<evidence type="ECO:0000313" key="3">
    <source>
        <dbReference type="Proteomes" id="UP000324800"/>
    </source>
</evidence>
<dbReference type="InterPro" id="IPR000719">
    <property type="entry name" value="Prot_kinase_dom"/>
</dbReference>
<dbReference type="GO" id="GO:0005524">
    <property type="term" value="F:ATP binding"/>
    <property type="evidence" value="ECO:0007669"/>
    <property type="project" value="InterPro"/>
</dbReference>
<dbReference type="PROSITE" id="PS00108">
    <property type="entry name" value="PROTEIN_KINASE_ST"/>
    <property type="match status" value="1"/>
</dbReference>
<keyword evidence="2" id="KW-0418">Kinase</keyword>
<dbReference type="AlphaFoldDB" id="A0A5J4U1S7"/>